<dbReference type="Proteomes" id="UP000238220">
    <property type="component" value="Unassembled WGS sequence"/>
</dbReference>
<evidence type="ECO:0000313" key="4">
    <source>
        <dbReference type="Proteomes" id="UP000238220"/>
    </source>
</evidence>
<comment type="caution">
    <text evidence="3">The sequence shown here is derived from an EMBL/GenBank/DDBJ whole genome shotgun (WGS) entry which is preliminary data.</text>
</comment>
<keyword evidence="3" id="KW-0418">Kinase</keyword>
<evidence type="ECO:0000259" key="2">
    <source>
        <dbReference type="Pfam" id="PF01272"/>
    </source>
</evidence>
<feature type="domain" description="Transcription elongation factor GreA/GreB C-terminal" evidence="2">
    <location>
        <begin position="71"/>
        <end position="144"/>
    </location>
</feature>
<dbReference type="Gene3D" id="3.10.50.30">
    <property type="entry name" value="Transcription elongation factor, GreA/GreB, C-terminal domain"/>
    <property type="match status" value="1"/>
</dbReference>
<name>A0A2S5TH18_9GAMM</name>
<keyword evidence="3" id="KW-0808">Transferase</keyword>
<feature type="region of interest" description="Disordered" evidence="1">
    <location>
        <begin position="1"/>
        <end position="23"/>
    </location>
</feature>
<dbReference type="SUPFAM" id="SSF54534">
    <property type="entry name" value="FKBP-like"/>
    <property type="match status" value="1"/>
</dbReference>
<reference evidence="3 4" key="1">
    <citation type="submission" date="2018-02" db="EMBL/GenBank/DDBJ databases">
        <title>Genome sequencing of Solimonas sp. HR-BB.</title>
        <authorList>
            <person name="Lee Y."/>
            <person name="Jeon C.O."/>
        </authorList>
    </citation>
    <scope>NUCLEOTIDE SEQUENCE [LARGE SCALE GENOMIC DNA]</scope>
    <source>
        <strain evidence="3 4">HR-BB</strain>
    </source>
</reference>
<dbReference type="InterPro" id="IPR001437">
    <property type="entry name" value="Tscrpt_elong_fac_GreA/B_C"/>
</dbReference>
<organism evidence="3 4">
    <name type="scientific">Solimonas fluminis</name>
    <dbReference type="NCBI Taxonomy" id="2086571"/>
    <lineage>
        <taxon>Bacteria</taxon>
        <taxon>Pseudomonadati</taxon>
        <taxon>Pseudomonadota</taxon>
        <taxon>Gammaproteobacteria</taxon>
        <taxon>Nevskiales</taxon>
        <taxon>Nevskiaceae</taxon>
        <taxon>Solimonas</taxon>
    </lineage>
</organism>
<dbReference type="GO" id="GO:0003677">
    <property type="term" value="F:DNA binding"/>
    <property type="evidence" value="ECO:0007669"/>
    <property type="project" value="InterPro"/>
</dbReference>
<dbReference type="PANTHER" id="PTHR30437:SF5">
    <property type="entry name" value="REGULATOR OF NUCLEOSIDE DIPHOSPHATE KINASE"/>
    <property type="match status" value="1"/>
</dbReference>
<dbReference type="PANTHER" id="PTHR30437">
    <property type="entry name" value="TRANSCRIPTION ELONGATION FACTOR GREA"/>
    <property type="match status" value="1"/>
</dbReference>
<dbReference type="InterPro" id="IPR023459">
    <property type="entry name" value="Tscrpt_elong_fac_GreA/B_fam"/>
</dbReference>
<dbReference type="InterPro" id="IPR036953">
    <property type="entry name" value="GreA/GreB_C_sf"/>
</dbReference>
<dbReference type="GO" id="GO:0016301">
    <property type="term" value="F:kinase activity"/>
    <property type="evidence" value="ECO:0007669"/>
    <property type="project" value="UniProtKB-KW"/>
</dbReference>
<dbReference type="Pfam" id="PF01272">
    <property type="entry name" value="GreA_GreB"/>
    <property type="match status" value="1"/>
</dbReference>
<evidence type="ECO:0000313" key="3">
    <source>
        <dbReference type="EMBL" id="PPE74265.1"/>
    </source>
</evidence>
<evidence type="ECO:0000256" key="1">
    <source>
        <dbReference type="SAM" id="MobiDB-lite"/>
    </source>
</evidence>
<sequence length="148" mass="15652">MTARGIASCRSNSGNTAMDHPLQSPPLLIEESMESVLRRIAERSLGQAPEVAQRLLEEIDRAELVADGQMPEDVVAIGSSVTYRDESGGTTQGIGIVMPAEADPARRRVSVMTPVGAALIGLRKGQRIACEIAGRDTVLTVLDVGRGS</sequence>
<dbReference type="NCBIfam" id="NF004396">
    <property type="entry name" value="PRK05753.1"/>
    <property type="match status" value="1"/>
</dbReference>
<gene>
    <name evidence="3" type="ORF">C3942_09560</name>
</gene>
<dbReference type="GO" id="GO:0070063">
    <property type="term" value="F:RNA polymerase binding"/>
    <property type="evidence" value="ECO:0007669"/>
    <property type="project" value="InterPro"/>
</dbReference>
<proteinExistence type="predicted"/>
<dbReference type="OrthoDB" id="192847at2"/>
<dbReference type="EMBL" id="PSNW01000004">
    <property type="protein sequence ID" value="PPE74265.1"/>
    <property type="molecule type" value="Genomic_DNA"/>
</dbReference>
<dbReference type="GO" id="GO:0006354">
    <property type="term" value="P:DNA-templated transcription elongation"/>
    <property type="evidence" value="ECO:0007669"/>
    <property type="project" value="TreeGrafter"/>
</dbReference>
<keyword evidence="4" id="KW-1185">Reference proteome</keyword>
<dbReference type="GO" id="GO:0032784">
    <property type="term" value="P:regulation of DNA-templated transcription elongation"/>
    <property type="evidence" value="ECO:0007669"/>
    <property type="project" value="InterPro"/>
</dbReference>
<protein>
    <submittedName>
        <fullName evidence="3">Nucleoside diphosphate kinase regulator</fullName>
    </submittedName>
</protein>
<accession>A0A2S5TH18</accession>
<dbReference type="AlphaFoldDB" id="A0A2S5TH18"/>